<comment type="cofactor">
    <cofactor evidence="6">
        <name>Mg(2+)</name>
        <dbReference type="ChEBI" id="CHEBI:18420"/>
    </cofactor>
</comment>
<dbReference type="Pfam" id="PF14214">
    <property type="entry name" value="Helitron_like_N"/>
    <property type="match status" value="1"/>
</dbReference>
<comment type="catalytic activity">
    <reaction evidence="6">
        <text>ATP + H2O = ADP + phosphate + H(+)</text>
        <dbReference type="Rhea" id="RHEA:13065"/>
        <dbReference type="ChEBI" id="CHEBI:15377"/>
        <dbReference type="ChEBI" id="CHEBI:15378"/>
        <dbReference type="ChEBI" id="CHEBI:30616"/>
        <dbReference type="ChEBI" id="CHEBI:43474"/>
        <dbReference type="ChEBI" id="CHEBI:456216"/>
        <dbReference type="EC" id="5.6.2.3"/>
    </reaction>
</comment>
<keyword evidence="6" id="KW-0547">Nucleotide-binding</keyword>
<dbReference type="Pfam" id="PF05970">
    <property type="entry name" value="PIF1"/>
    <property type="match status" value="1"/>
</dbReference>
<dbReference type="Pfam" id="PF20209">
    <property type="entry name" value="DUF6570"/>
    <property type="match status" value="1"/>
</dbReference>
<reference evidence="11 12" key="1">
    <citation type="journal article" date="2020" name="bioRxiv">
        <title>A chromosome-scale genome assembly for the Fusarium oxysporum strain Fo5176 to establish a model Arabidopsis-fungal pathosystem.</title>
        <authorList>
            <person name="Fokkens L."/>
            <person name="Guo L."/>
            <person name="Dora S."/>
            <person name="Wang B."/>
            <person name="Ye K."/>
            <person name="Sanchez-Rodriguez C."/>
            <person name="Croll D."/>
        </authorList>
    </citation>
    <scope>NUCLEOTIDE SEQUENCE [LARGE SCALE GENOMIC DNA]</scope>
    <source>
        <strain evidence="11 12">Fo5176</strain>
    </source>
</reference>
<evidence type="ECO:0000256" key="2">
    <source>
        <dbReference type="ARBA" id="ARBA00022723"/>
    </source>
</evidence>
<keyword evidence="6" id="KW-0227">DNA damage</keyword>
<evidence type="ECO:0000259" key="10">
    <source>
        <dbReference type="Pfam" id="PF20209"/>
    </source>
</evidence>
<feature type="region of interest" description="Disordered" evidence="7">
    <location>
        <begin position="68"/>
        <end position="140"/>
    </location>
</feature>
<dbReference type="InterPro" id="IPR046700">
    <property type="entry name" value="DUF6570"/>
</dbReference>
<evidence type="ECO:0000256" key="4">
    <source>
        <dbReference type="ARBA" id="ARBA00022833"/>
    </source>
</evidence>
<dbReference type="GO" id="GO:0008270">
    <property type="term" value="F:zinc ion binding"/>
    <property type="evidence" value="ECO:0007669"/>
    <property type="project" value="UniProtKB-KW"/>
</dbReference>
<comment type="caution">
    <text evidence="11">The sequence shown here is derived from an EMBL/GenBank/DDBJ whole genome shotgun (WGS) entry which is preliminary data.</text>
</comment>
<feature type="region of interest" description="Disordered" evidence="7">
    <location>
        <begin position="433"/>
        <end position="452"/>
    </location>
</feature>
<sequence length="2641" mass="299208">MPPPGRTPLPIEDVRQTLERLDRQHTDTTARTRRTTRPQRVMESELRNTKLRMPLEEIIRVSDDLDRRRAERRTGGPGPYRPHQARRRSEWVHTRVATGPTTPEPASPLRTPPSLKRHSIQQDVLPAPTPSDRDRSRRKRPKLLHEVTQHQQLSLDTILQHRDSCFRVKEDVSLRRSWCKEVPLALQVETSRSFHAAFADERTLPISHCTFCYRKCAPANMTTIQWRRDLPSSLLRATVALQECQKCLPLTGDAQVDVCLECRGSFDRGKLPKACSVNNMNIGCEHRYPKELDGLSPLEERLIALQAPFGYITKFTVDNKTPSSASYRKHIKGHIVVFPNNVDDLVTTVLPHPLLRTIENIHVSWSGAKRPNQAEVGSLLQVRKSRVTAALLWLQKNNPLYRGIEINLDEIHGWQYAEGSAVPAVLMERMRREEPSAVEKTHTDPIVPNVDRGLEGTGFASIKELLASMQPDASDDASPPGDSELVEQSHQSPEDLLTSAPDPGSVDHGDDTLCETSASGMFPLDGPATFAEADKLSFLAEALRTSPGGHDDDAEPVGMMVHTAGDQPFIRVERGADFADSLHEDFFPRTFPKLFPWGRGGPKGPSLPDGDPRGALGSAQSGTNHSLNYWTKYVLQRHGGRFAVHPIFCFLVFNILLRSTNRRISMVRLVKGSFDRLDRVCRRLTMDRLKIAQEEMQDTKTTTDPDILFLLHELSIFGHAQPLSNETRLLMRRKIQSLNIWTGIPAIWITVNPNDINNPVKLKLSIHRLHDRDAAKELLIDLRGRYDRISLSIMDPVSAAIFFHREVSLFFEKYVKTGQESVYGKISHYYATVETNDRGSLHLHGLLWLEGNMELPSLIDDMTKNEEGEYRAQVVRYLDSVFNECLDEEAGRAVRKERKPIDPIDEIMNNTVTLSGAFDNESNFIAYCCQVHSHTYTCIKYSLKALAIEGAGQHRTTACRFKAPWKLVENTGFTEDGLLSMRRNHALVNRYNKAMAVGLRHNHDLSMILTKTKGLAMVFYITNYATKLDTPMWKRLVFASDVLRQLRESASLRGPSLSEQDAQRQDVVNESRQFLMRAANRIFSERQLSAVEVCYFLLGYQTDFTNVPNWSYINLTALYWTIFRRWPHLRRQACTQIDAEEPSETVQFRQNGRTLLYLDAYAYRGPVLRDTCLYDYMSTIIVERRRGRDEDEVHIALQGPPECHEWIQKLRQPAGYAVPVFQGFISDDHMDDHPVYFKRNSVLHLALFVPWEKFLSETHPDITGIWQSFAANLCPRLGSHVANISLLRKSAEDARKDARLWANRSEGDDTVDIEFPLGESNCDDEPTMEEPTMAEHYQNYTALFRTLQNAVRNSDATKDSPVLQGLIRDLDRENPIEERRPFIQRHDDFYQQIRHRQHSVLSQCSVPSADDVQAAAKAQDLLHLQMLNEMEGVVQGGTTSIGNADIDDLLVRQCDADIPIPRHLETSQAQNPRMLVELGPVGGFTELGLQAASAYTLNGLQSMALQLICRFLDKYVDHPDSAGQNLQYVGGPGGTGKSRIVDALRNVFVARGQLHQLQVTGTSGSAAAQIGGTTFHSACGLDIHHSNDGREPPVFSEAKKWRWKQKLVLVIDEVSMLGGSTLFQANCRLQALRDCPDKPFGGIPVVLLMGDFYQFAPVLEKSLLVDQMMNPTYTTSSGQAAIAHHRGHNLWLMFKTVILLEEQVRARDDPQLGALLERVRAGTQTREDFDLLNTRLVDRSQITFKAGLRAITPLNRNRWALNMEALVDWARFHAKHISIFISTHTWRSRTFLQQELAQTIEQGDSSSCKIPGVFFYAQGMPVVVNKNTYTGLRVVNGAEFTAVDLIPDPKFPGHYLADDVTIHFGPPLGILLESQETKDITIPTLPAGTLLIRPITHVLDPANSCYKFLSGKCTRRGLPVVPAFVLTDYKAQGKTFADALLELRGNRVTNGQPSKCDFTSLYVQLSRCKTLQGIKLLNIVRPQDFLGNKPDQGIVDAMKRLADLAVETRRSQSLPSVESSTSTTPKRKRITTADATWQHTRKPQGSEPERAGPKKDLVLYYKYCSNPPYSTYVSTTFRNHLLKIHSVEAAGSEPNSTKKVRTSLIKEAFNKAGEIEVAKLQEREEQVLRNVLNPKAAMEALVQLVTVRNLPYNCNTWPELHALLMAANYTAEELINTSHGHVQKLCSNSYAIHKYILRKKLQSSPAKLHLSADVWSAPNHKAFLGICVQFMQEGTKIPCQALLALPELPGIDGPGSHSGAEQWKLLQPVIEEYGISRQLGYITGDNHGSNDVLCRLLSHFLDGRGVAWNARHRRIRCHGHVVNLCVQAFLFMDSKEAVLEACRQIEEMDQASFSIDMMQGWKKRKERGWSQLGPLGKLHNTAIHIRANDYRYNLFRRRAGKVLGLDNDTRWNSWFLLLDAALDKEEHIKWYQDKYYDALVDDYLAPQDWQNLRETRNLLQPFRKITLLTEGYRSTLDRTLFTMDVLHKHYQQAFNKYKMNQQLLGPVLTSWHVFDKYYQLSDESPAYATALILHPSRGKAHIQKNWSKAWHKKIFTGVKKLWEDEYKHLPTVYTTPSIVPALELDEYDLLAQELNVIGTEPDVDEYETYTSQPPIPIDCPPLSGGSAMSRRSAFPDCQRWQ</sequence>
<evidence type="ECO:0000256" key="6">
    <source>
        <dbReference type="RuleBase" id="RU363044"/>
    </source>
</evidence>
<dbReference type="GO" id="GO:0006310">
    <property type="term" value="P:DNA recombination"/>
    <property type="evidence" value="ECO:0007669"/>
    <property type="project" value="UniProtKB-KW"/>
</dbReference>
<organism evidence="11 12">
    <name type="scientific">Fusarium oxysporum f. sp. conglutinans</name>
    <dbReference type="NCBI Taxonomy" id="100902"/>
    <lineage>
        <taxon>Eukaryota</taxon>
        <taxon>Fungi</taxon>
        <taxon>Dikarya</taxon>
        <taxon>Ascomycota</taxon>
        <taxon>Pezizomycotina</taxon>
        <taxon>Sordariomycetes</taxon>
        <taxon>Hypocreomycetidae</taxon>
        <taxon>Hypocreales</taxon>
        <taxon>Nectriaceae</taxon>
        <taxon>Fusarium</taxon>
        <taxon>Fusarium oxysporum species complex</taxon>
    </lineage>
</organism>
<protein>
    <recommendedName>
        <fullName evidence="6">ATP-dependent DNA helicase</fullName>
        <ecNumber evidence="6">5.6.2.3</ecNumber>
    </recommendedName>
</protein>
<evidence type="ECO:0000256" key="1">
    <source>
        <dbReference type="ARBA" id="ARBA00004123"/>
    </source>
</evidence>
<feature type="domain" description="DUF6570" evidence="10">
    <location>
        <begin position="268"/>
        <end position="410"/>
    </location>
</feature>
<keyword evidence="6" id="KW-0067">ATP-binding</keyword>
<feature type="compositionally biased region" description="Basic and acidic residues" evidence="7">
    <location>
        <begin position="20"/>
        <end position="30"/>
    </location>
</feature>
<keyword evidence="5" id="KW-0539">Nucleus</keyword>
<dbReference type="EMBL" id="JACDXP010000010">
    <property type="protein sequence ID" value="KAF6518162.1"/>
    <property type="molecule type" value="Genomic_DNA"/>
</dbReference>
<dbReference type="GO" id="GO:0043139">
    <property type="term" value="F:5'-3' DNA helicase activity"/>
    <property type="evidence" value="ECO:0007669"/>
    <property type="project" value="UniProtKB-EC"/>
</dbReference>
<evidence type="ECO:0000259" key="9">
    <source>
        <dbReference type="Pfam" id="PF14214"/>
    </source>
</evidence>
<evidence type="ECO:0000259" key="8">
    <source>
        <dbReference type="Pfam" id="PF05970"/>
    </source>
</evidence>
<feature type="region of interest" description="Disordered" evidence="7">
    <location>
        <begin position="470"/>
        <end position="520"/>
    </location>
</feature>
<dbReference type="GO" id="GO:0016787">
    <property type="term" value="F:hydrolase activity"/>
    <property type="evidence" value="ECO:0007669"/>
    <property type="project" value="UniProtKB-KW"/>
</dbReference>
<keyword evidence="2" id="KW-0479">Metal-binding</keyword>
<gene>
    <name evidence="11" type="ORF">HZS61_002240</name>
</gene>
<feature type="compositionally biased region" description="Basic and acidic residues" evidence="7">
    <location>
        <begin position="433"/>
        <end position="443"/>
    </location>
</feature>
<dbReference type="SUPFAM" id="SSF52540">
    <property type="entry name" value="P-loop containing nucleoside triphosphate hydrolases"/>
    <property type="match status" value="2"/>
</dbReference>
<keyword evidence="3" id="KW-0863">Zinc-finger</keyword>
<feature type="domain" description="Helitron helicase-like" evidence="9">
    <location>
        <begin position="630"/>
        <end position="847"/>
    </location>
</feature>
<keyword evidence="6" id="KW-0378">Hydrolase</keyword>
<dbReference type="Gene3D" id="3.40.50.300">
    <property type="entry name" value="P-loop containing nucleotide triphosphate hydrolases"/>
    <property type="match status" value="1"/>
</dbReference>
<keyword evidence="4" id="KW-0862">Zinc</keyword>
<dbReference type="InterPro" id="IPR025476">
    <property type="entry name" value="Helitron_helicase-like"/>
</dbReference>
<name>A0A8H6LF30_FUSOX</name>
<dbReference type="GO" id="GO:0005524">
    <property type="term" value="F:ATP binding"/>
    <property type="evidence" value="ECO:0007669"/>
    <property type="project" value="UniProtKB-KW"/>
</dbReference>
<dbReference type="GO" id="GO:0005634">
    <property type="term" value="C:nucleus"/>
    <property type="evidence" value="ECO:0007669"/>
    <property type="project" value="UniProtKB-SubCell"/>
</dbReference>
<comment type="similarity">
    <text evidence="6">Belongs to the helicase family.</text>
</comment>
<dbReference type="GO" id="GO:0006281">
    <property type="term" value="P:DNA repair"/>
    <property type="evidence" value="ECO:0007669"/>
    <property type="project" value="UniProtKB-KW"/>
</dbReference>
<feature type="region of interest" description="Disordered" evidence="7">
    <location>
        <begin position="20"/>
        <end position="48"/>
    </location>
</feature>
<feature type="compositionally biased region" description="Low complexity" evidence="7">
    <location>
        <begin position="470"/>
        <end position="483"/>
    </location>
</feature>
<evidence type="ECO:0000256" key="7">
    <source>
        <dbReference type="SAM" id="MobiDB-lite"/>
    </source>
</evidence>
<dbReference type="SUPFAM" id="SSF53098">
    <property type="entry name" value="Ribonuclease H-like"/>
    <property type="match status" value="1"/>
</dbReference>
<feature type="region of interest" description="Disordered" evidence="7">
    <location>
        <begin position="2009"/>
        <end position="2051"/>
    </location>
</feature>
<feature type="region of interest" description="Disordered" evidence="7">
    <location>
        <begin position="598"/>
        <end position="620"/>
    </location>
</feature>
<dbReference type="InterPro" id="IPR052035">
    <property type="entry name" value="ZnF_BED_domain_contain"/>
</dbReference>
<dbReference type="EC" id="5.6.2.3" evidence="6"/>
<keyword evidence="6" id="KW-0233">DNA recombination</keyword>
<proteinExistence type="inferred from homology"/>
<dbReference type="GO" id="GO:0000723">
    <property type="term" value="P:telomere maintenance"/>
    <property type="evidence" value="ECO:0007669"/>
    <property type="project" value="InterPro"/>
</dbReference>
<evidence type="ECO:0000313" key="11">
    <source>
        <dbReference type="EMBL" id="KAF6518162.1"/>
    </source>
</evidence>
<accession>A0A8H6LF30</accession>
<evidence type="ECO:0000256" key="5">
    <source>
        <dbReference type="ARBA" id="ARBA00023242"/>
    </source>
</evidence>
<dbReference type="InterPro" id="IPR012337">
    <property type="entry name" value="RNaseH-like_sf"/>
</dbReference>
<dbReference type="InterPro" id="IPR010285">
    <property type="entry name" value="DNA_helicase_pif1-like_DEAD"/>
</dbReference>
<dbReference type="PANTHER" id="PTHR46481:SF10">
    <property type="entry name" value="ZINC FINGER BED DOMAIN-CONTAINING PROTEIN 39"/>
    <property type="match status" value="1"/>
</dbReference>
<dbReference type="InterPro" id="IPR027417">
    <property type="entry name" value="P-loop_NTPase"/>
</dbReference>
<feature type="domain" description="DNA helicase Pif1-like DEAD-box helicase" evidence="8">
    <location>
        <begin position="1525"/>
        <end position="1662"/>
    </location>
</feature>
<feature type="region of interest" description="Disordered" evidence="7">
    <location>
        <begin position="2620"/>
        <end position="2641"/>
    </location>
</feature>
<dbReference type="PANTHER" id="PTHR46481">
    <property type="entry name" value="ZINC FINGER BED DOMAIN-CONTAINING PROTEIN 4"/>
    <property type="match status" value="1"/>
</dbReference>
<comment type="subcellular location">
    <subcellularLocation>
        <location evidence="1">Nucleus</location>
    </subcellularLocation>
</comment>
<evidence type="ECO:0000256" key="3">
    <source>
        <dbReference type="ARBA" id="ARBA00022771"/>
    </source>
</evidence>
<feature type="compositionally biased region" description="Polar residues" evidence="7">
    <location>
        <begin position="2011"/>
        <end position="2024"/>
    </location>
</feature>
<keyword evidence="6" id="KW-0347">Helicase</keyword>
<dbReference type="Proteomes" id="UP000593570">
    <property type="component" value="Unassembled WGS sequence"/>
</dbReference>
<evidence type="ECO:0000313" key="12">
    <source>
        <dbReference type="Proteomes" id="UP000593570"/>
    </source>
</evidence>
<keyword evidence="6" id="KW-0234">DNA repair</keyword>